<dbReference type="Proteomes" id="UP001589896">
    <property type="component" value="Unassembled WGS sequence"/>
</dbReference>
<comment type="function">
    <text evidence="7">F(1)F(0) ATP synthase produces ATP from ADP in the presence of a proton or sodium gradient. F-type ATPases consist of two structural domains, F(1) containing the extramembraneous catalytic core and F(0) containing the membrane proton channel, linked together by a central stalk and a peripheral stalk. During catalysis, ATP synthesis in the catalytic domain of F(1) is coupled via a rotary mechanism of the central stalk subunits to proton translocation.</text>
</comment>
<evidence type="ECO:0000313" key="8">
    <source>
        <dbReference type="EMBL" id="MFC0682478.1"/>
    </source>
</evidence>
<dbReference type="PRINTS" id="PR00125">
    <property type="entry name" value="ATPASEDELTA"/>
</dbReference>
<keyword evidence="7" id="KW-0139">CF(1)</keyword>
<gene>
    <name evidence="7" type="primary">atpH</name>
    <name evidence="8" type="ORF">ACFFGH_32005</name>
</gene>
<comment type="caution">
    <text evidence="8">The sequence shown here is derived from an EMBL/GenBank/DDBJ whole genome shotgun (WGS) entry which is preliminary data.</text>
</comment>
<dbReference type="InterPro" id="IPR000711">
    <property type="entry name" value="ATPase_OSCP/dsu"/>
</dbReference>
<dbReference type="InterPro" id="IPR020781">
    <property type="entry name" value="ATPase_OSCP/d_CS"/>
</dbReference>
<evidence type="ECO:0000256" key="6">
    <source>
        <dbReference type="ARBA" id="ARBA00023310"/>
    </source>
</evidence>
<evidence type="ECO:0000256" key="7">
    <source>
        <dbReference type="HAMAP-Rule" id="MF_01416"/>
    </source>
</evidence>
<comment type="similarity">
    <text evidence="7">Belongs to the ATPase delta chain family.</text>
</comment>
<name>A0ABV6S2Y5_9GAMM</name>
<dbReference type="NCBIfam" id="TIGR01145">
    <property type="entry name" value="ATP_synt_delta"/>
    <property type="match status" value="1"/>
</dbReference>
<dbReference type="HAMAP" id="MF_01416">
    <property type="entry name" value="ATP_synth_delta_bact"/>
    <property type="match status" value="1"/>
</dbReference>
<organism evidence="8 9">
    <name type="scientific">Lysobacter korlensis</name>
    <dbReference type="NCBI Taxonomy" id="553636"/>
    <lineage>
        <taxon>Bacteria</taxon>
        <taxon>Pseudomonadati</taxon>
        <taxon>Pseudomonadota</taxon>
        <taxon>Gammaproteobacteria</taxon>
        <taxon>Lysobacterales</taxon>
        <taxon>Lysobacteraceae</taxon>
        <taxon>Lysobacter</taxon>
    </lineage>
</organism>
<evidence type="ECO:0000256" key="2">
    <source>
        <dbReference type="ARBA" id="ARBA00022448"/>
    </source>
</evidence>
<dbReference type="Pfam" id="PF00213">
    <property type="entry name" value="OSCP"/>
    <property type="match status" value="1"/>
</dbReference>
<dbReference type="NCBIfam" id="NF009967">
    <property type="entry name" value="PRK13430.1"/>
    <property type="match status" value="1"/>
</dbReference>
<keyword evidence="5 7" id="KW-0472">Membrane</keyword>
<protein>
    <recommendedName>
        <fullName evidence="7">ATP synthase subunit delta</fullName>
    </recommendedName>
    <alternativeName>
        <fullName evidence="7">ATP synthase F(1) sector subunit delta</fullName>
    </alternativeName>
    <alternativeName>
        <fullName evidence="7">F-type ATPase subunit delta</fullName>
        <shortName evidence="7">F-ATPase subunit delta</shortName>
    </alternativeName>
</protein>
<evidence type="ECO:0000313" key="9">
    <source>
        <dbReference type="Proteomes" id="UP001589896"/>
    </source>
</evidence>
<evidence type="ECO:0000256" key="5">
    <source>
        <dbReference type="ARBA" id="ARBA00023136"/>
    </source>
</evidence>
<keyword evidence="3 7" id="KW-0375">Hydrogen ion transport</keyword>
<dbReference type="PANTHER" id="PTHR11910">
    <property type="entry name" value="ATP SYNTHASE DELTA CHAIN"/>
    <property type="match status" value="1"/>
</dbReference>
<comment type="function">
    <text evidence="7">This protein is part of the stalk that links CF(0) to CF(1). It either transmits conformational changes from CF(0) to CF(1) or is implicated in proton conduction.</text>
</comment>
<sequence>MRAATRQALAASRAALEAVRPSLNLRVGEELFAAGRLIGETPALRTALTETAVDPDDKRSIVGRVFGTLGAPARSVLSAVVSNDWSSPDDLLAAIEELGIRAIAASAPAGGTIENELFAFGSVVGKNAEVELALSNKLASGDAKAALVNTLLSGKASEETLAIARQLVRQPRGRRINELVRSAAKTVADESGLQIATVTSAAPITADQLARLQTTLTTQYGRPVGIHWVLDPELVGGLRIQVGDDVVDGSIASRLHDLRLQLAG</sequence>
<evidence type="ECO:0000256" key="4">
    <source>
        <dbReference type="ARBA" id="ARBA00023065"/>
    </source>
</evidence>
<proteinExistence type="inferred from homology"/>
<dbReference type="RefSeq" id="WP_386676537.1">
    <property type="nucleotide sequence ID" value="NZ_JBHLTG010000014.1"/>
</dbReference>
<evidence type="ECO:0000256" key="1">
    <source>
        <dbReference type="ARBA" id="ARBA00004370"/>
    </source>
</evidence>
<keyword evidence="9" id="KW-1185">Reference proteome</keyword>
<accession>A0ABV6S2Y5</accession>
<keyword evidence="7" id="KW-1003">Cell membrane</keyword>
<keyword evidence="4 7" id="KW-0406">Ion transport</keyword>
<keyword evidence="6 7" id="KW-0066">ATP synthesis</keyword>
<dbReference type="EMBL" id="JBHLTG010000014">
    <property type="protein sequence ID" value="MFC0682478.1"/>
    <property type="molecule type" value="Genomic_DNA"/>
</dbReference>
<keyword evidence="2 7" id="KW-0813">Transport</keyword>
<evidence type="ECO:0000256" key="3">
    <source>
        <dbReference type="ARBA" id="ARBA00022781"/>
    </source>
</evidence>
<dbReference type="PROSITE" id="PS00389">
    <property type="entry name" value="ATPASE_DELTA"/>
    <property type="match status" value="1"/>
</dbReference>
<reference evidence="8 9" key="1">
    <citation type="submission" date="2024-09" db="EMBL/GenBank/DDBJ databases">
        <authorList>
            <person name="Sun Q."/>
            <person name="Mori K."/>
        </authorList>
    </citation>
    <scope>NUCLEOTIDE SEQUENCE [LARGE SCALE GENOMIC DNA]</scope>
    <source>
        <strain evidence="8 9">KCTC 23076</strain>
    </source>
</reference>
<comment type="subcellular location">
    <subcellularLocation>
        <location evidence="7">Cell membrane</location>
        <topology evidence="7">Peripheral membrane protein</topology>
    </subcellularLocation>
    <subcellularLocation>
        <location evidence="1">Membrane</location>
    </subcellularLocation>
</comment>